<organism evidence="2 3">
    <name type="scientific">Lunasporangiospora selenospora</name>
    <dbReference type="NCBI Taxonomy" id="979761"/>
    <lineage>
        <taxon>Eukaryota</taxon>
        <taxon>Fungi</taxon>
        <taxon>Fungi incertae sedis</taxon>
        <taxon>Mucoromycota</taxon>
        <taxon>Mortierellomycotina</taxon>
        <taxon>Mortierellomycetes</taxon>
        <taxon>Mortierellales</taxon>
        <taxon>Mortierellaceae</taxon>
        <taxon>Lunasporangiospora</taxon>
    </lineage>
</organism>
<keyword evidence="3" id="KW-1185">Reference proteome</keyword>
<comment type="caution">
    <text evidence="2">The sequence shown here is derived from an EMBL/GenBank/DDBJ whole genome shotgun (WGS) entry which is preliminary data.</text>
</comment>
<dbReference type="Proteomes" id="UP000780801">
    <property type="component" value="Unassembled WGS sequence"/>
</dbReference>
<evidence type="ECO:0000256" key="1">
    <source>
        <dbReference type="SAM" id="MobiDB-lite"/>
    </source>
</evidence>
<name>A0A9P6FXL2_9FUNG</name>
<dbReference type="AlphaFoldDB" id="A0A9P6FXL2"/>
<feature type="region of interest" description="Disordered" evidence="1">
    <location>
        <begin position="602"/>
        <end position="627"/>
    </location>
</feature>
<feature type="compositionally biased region" description="Polar residues" evidence="1">
    <location>
        <begin position="609"/>
        <end position="625"/>
    </location>
</feature>
<gene>
    <name evidence="2" type="ORF">BGW38_000077</name>
</gene>
<feature type="region of interest" description="Disordered" evidence="1">
    <location>
        <begin position="517"/>
        <end position="541"/>
    </location>
</feature>
<reference evidence="2" key="1">
    <citation type="journal article" date="2020" name="Fungal Divers.">
        <title>Resolving the Mortierellaceae phylogeny through synthesis of multi-gene phylogenetics and phylogenomics.</title>
        <authorList>
            <person name="Vandepol N."/>
            <person name="Liber J."/>
            <person name="Desiro A."/>
            <person name="Na H."/>
            <person name="Kennedy M."/>
            <person name="Barry K."/>
            <person name="Grigoriev I.V."/>
            <person name="Miller A.N."/>
            <person name="O'Donnell K."/>
            <person name="Stajich J.E."/>
            <person name="Bonito G."/>
        </authorList>
    </citation>
    <scope>NUCLEOTIDE SEQUENCE</scope>
    <source>
        <strain evidence="2">KOD1015</strain>
    </source>
</reference>
<accession>A0A9P6FXL2</accession>
<feature type="region of interest" description="Disordered" evidence="1">
    <location>
        <begin position="787"/>
        <end position="809"/>
    </location>
</feature>
<evidence type="ECO:0000313" key="2">
    <source>
        <dbReference type="EMBL" id="KAF9582545.1"/>
    </source>
</evidence>
<evidence type="ECO:0000313" key="3">
    <source>
        <dbReference type="Proteomes" id="UP000780801"/>
    </source>
</evidence>
<sequence>MDKWKQDYEGEMRPSGAVLSVLPQECLEIIISHARHDLTTLYNLLLVNRQVFQLTVPVLYHSPFKLAGEALNPPLPSATLTSPQTAHTTVRRPVEEWSQFLRRTKLLTALLICNLRLRPLGNSGRINNKPFWLLDSPIMKSTPICTWDPDDDAAWRPDAFASDDGSQRDSDDYGDDRDDNTQAWDMTWSGSRVRSPVFRRGPLVGTTANFPDLISFDSDLPDVEDNGTKVDATKETGLLMDYFYFYTHHDHRAIGSVIREIFPGAGRREYDRYLAEMEVAILKHNPSQTESIQITSPDITVPFLRSSIHLFGRLSRIELLDAVWSEESLALVNSFLKEHTSLFTGLGEPTGKDAPHTIDCMDDEKLDNEIAQSQSRADEQRIRTRPPTIKHVKYRTNRSYADVARLEDMQFHPTIFFKAIGPGLKTIDTVHWIREGAVDVEDLDVEKLTSLRVCFLSTPYGDSSFSRPEFLNRCRQLRDLELFTRSSELFIWAIQDWNTAKKAKFNMANQSSKFTHLSSRSPLQPHLAETSAPDAKGATGDGAMAWEKTSEARPLVRMRRLRLHAPTDRIMFDLLRDALYGFRDTLQTLDAKTDIVTPDYGSDALHSRIPSSPLGQGPESRSTRPIGTWRDFNLPGVSGQKPHHIPNENDRDAYPDLPSFSSGLLSINWSVPVLTLLDLSGPIAAAFDINSIQFMPRLHSLCLSIAFGSNSGLERRQRLCAGSGPSRLHDWEKALNLTSLPYIAGRSLRRIMLRGPWPEITNSGLRTMLSTQPLFLKGVSCTTRRQLQKNHSQKPLQKMTAVGNDNDGDEDEISGGWGNYLYELTILDNFRVTIQGMVDLARQMDQLQVMGLTLPTPDPGRNPSEDNDILIQRWPILSLDTPAQRSSYDIPTYSQETLTWTGKQNDPLRMAKDTLLNAQLEMPYIDLGPDACHLGRRSRRGEYLSRGWII</sequence>
<protein>
    <submittedName>
        <fullName evidence="2">Uncharacterized protein</fullName>
    </submittedName>
</protein>
<feature type="region of interest" description="Disordered" evidence="1">
    <location>
        <begin position="156"/>
        <end position="182"/>
    </location>
</feature>
<dbReference type="OrthoDB" id="2343369at2759"/>
<proteinExistence type="predicted"/>
<dbReference type="EMBL" id="JAABOA010001011">
    <property type="protein sequence ID" value="KAF9582545.1"/>
    <property type="molecule type" value="Genomic_DNA"/>
</dbReference>